<evidence type="ECO:0000313" key="2">
    <source>
        <dbReference type="Proteomes" id="UP001055072"/>
    </source>
</evidence>
<sequence>MEQPEAFDRHVQRFSGGIVSDIGYGHRIESFDDEFFVVGEGYGSLSLAGGTPSLLDLHPLFRYWPTWAPGSGFRKTMAASKPFMDEIVFGNYKKVQEKMTAGVTRPSFTSKHLESIYRGECGPDEHRALQFSAGMIFAAGYDTTWHSITMFIACMLIYPEVQQRMQEEIDRVVGRDRLPDFSDQESLPYLQCVMYEVHRWHPVVPVGLPHQVIVDDEYNGMHIPKNATIIANSRSITWDETKFKDPRSFKPERFLPVSSGGGGEIFPVNAVYGWGRRICAGRHLAERSVWIALARIAATLTVSAAKDAEGREIKPDVKICTGLTIHMDPFLCDIRGPRDEDALRMIQDVSID</sequence>
<protein>
    <submittedName>
        <fullName evidence="1">Cytochrome P450</fullName>
    </submittedName>
</protein>
<name>A0ACB8UF66_9APHY</name>
<organism evidence="1 2">
    <name type="scientific">Irpex rosettiformis</name>
    <dbReference type="NCBI Taxonomy" id="378272"/>
    <lineage>
        <taxon>Eukaryota</taxon>
        <taxon>Fungi</taxon>
        <taxon>Dikarya</taxon>
        <taxon>Basidiomycota</taxon>
        <taxon>Agaricomycotina</taxon>
        <taxon>Agaricomycetes</taxon>
        <taxon>Polyporales</taxon>
        <taxon>Irpicaceae</taxon>
        <taxon>Irpex</taxon>
    </lineage>
</organism>
<gene>
    <name evidence="1" type="ORF">BDY19DRAFT_401940</name>
</gene>
<proteinExistence type="predicted"/>
<accession>A0ACB8UF66</accession>
<comment type="caution">
    <text evidence="1">The sequence shown here is derived from an EMBL/GenBank/DDBJ whole genome shotgun (WGS) entry which is preliminary data.</text>
</comment>
<dbReference type="EMBL" id="MU274902">
    <property type="protein sequence ID" value="KAI0093003.1"/>
    <property type="molecule type" value="Genomic_DNA"/>
</dbReference>
<dbReference type="Proteomes" id="UP001055072">
    <property type="component" value="Unassembled WGS sequence"/>
</dbReference>
<reference evidence="1" key="1">
    <citation type="journal article" date="2021" name="Environ. Microbiol.">
        <title>Gene family expansions and transcriptome signatures uncover fungal adaptations to wood decay.</title>
        <authorList>
            <person name="Hage H."/>
            <person name="Miyauchi S."/>
            <person name="Viragh M."/>
            <person name="Drula E."/>
            <person name="Min B."/>
            <person name="Chaduli D."/>
            <person name="Navarro D."/>
            <person name="Favel A."/>
            <person name="Norest M."/>
            <person name="Lesage-Meessen L."/>
            <person name="Balint B."/>
            <person name="Merenyi Z."/>
            <person name="de Eugenio L."/>
            <person name="Morin E."/>
            <person name="Martinez A.T."/>
            <person name="Baldrian P."/>
            <person name="Stursova M."/>
            <person name="Martinez M.J."/>
            <person name="Novotny C."/>
            <person name="Magnuson J.K."/>
            <person name="Spatafora J.W."/>
            <person name="Maurice S."/>
            <person name="Pangilinan J."/>
            <person name="Andreopoulos W."/>
            <person name="LaButti K."/>
            <person name="Hundley H."/>
            <person name="Na H."/>
            <person name="Kuo A."/>
            <person name="Barry K."/>
            <person name="Lipzen A."/>
            <person name="Henrissat B."/>
            <person name="Riley R."/>
            <person name="Ahrendt S."/>
            <person name="Nagy L.G."/>
            <person name="Grigoriev I.V."/>
            <person name="Martin F."/>
            <person name="Rosso M.N."/>
        </authorList>
    </citation>
    <scope>NUCLEOTIDE SEQUENCE</scope>
    <source>
        <strain evidence="1">CBS 384.51</strain>
    </source>
</reference>
<evidence type="ECO:0000313" key="1">
    <source>
        <dbReference type="EMBL" id="KAI0093003.1"/>
    </source>
</evidence>
<keyword evidence="2" id="KW-1185">Reference proteome</keyword>